<evidence type="ECO:0000313" key="2">
    <source>
        <dbReference type="EMBL" id="CAB4592601.1"/>
    </source>
</evidence>
<sequence length="53" mass="5538">MGLMGVLIVLAVIGNISAGAAIVIFLAVRMLGQMYSGISSGLMRFARARINGR</sequence>
<reference evidence="2" key="1">
    <citation type="submission" date="2020-05" db="EMBL/GenBank/DDBJ databases">
        <authorList>
            <person name="Chiriac C."/>
            <person name="Salcher M."/>
            <person name="Ghai R."/>
            <person name="Kavagutti S V."/>
        </authorList>
    </citation>
    <scope>NUCLEOTIDE SEQUENCE</scope>
</reference>
<organism evidence="2">
    <name type="scientific">freshwater metagenome</name>
    <dbReference type="NCBI Taxonomy" id="449393"/>
    <lineage>
        <taxon>unclassified sequences</taxon>
        <taxon>metagenomes</taxon>
        <taxon>ecological metagenomes</taxon>
    </lineage>
</organism>
<proteinExistence type="predicted"/>
<keyword evidence="1" id="KW-0472">Membrane</keyword>
<dbReference type="EMBL" id="CAEZUE010000067">
    <property type="protein sequence ID" value="CAB4592601.1"/>
    <property type="molecule type" value="Genomic_DNA"/>
</dbReference>
<dbReference type="AlphaFoldDB" id="A0A6J6FV29"/>
<feature type="transmembrane region" description="Helical" evidence="1">
    <location>
        <begin position="6"/>
        <end position="28"/>
    </location>
</feature>
<evidence type="ECO:0000256" key="1">
    <source>
        <dbReference type="SAM" id="Phobius"/>
    </source>
</evidence>
<name>A0A6J6FV29_9ZZZZ</name>
<keyword evidence="1" id="KW-1133">Transmembrane helix</keyword>
<keyword evidence="1" id="KW-0812">Transmembrane</keyword>
<gene>
    <name evidence="2" type="ORF">UFOPK1788_00614</name>
</gene>
<accession>A0A6J6FV29</accession>
<protein>
    <submittedName>
        <fullName evidence="2">Unannotated protein</fullName>
    </submittedName>
</protein>